<dbReference type="EMBL" id="JBBKXZ010000004">
    <property type="protein sequence ID" value="MFD3395157.1"/>
    <property type="molecule type" value="Genomic_DNA"/>
</dbReference>
<dbReference type="InterPro" id="IPR050654">
    <property type="entry name" value="AChE-related_enzymes"/>
</dbReference>
<feature type="signal peptide" evidence="4">
    <location>
        <begin position="1"/>
        <end position="20"/>
    </location>
</feature>
<dbReference type="SUPFAM" id="SSF53474">
    <property type="entry name" value="alpha/beta-Hydrolases"/>
    <property type="match status" value="1"/>
</dbReference>
<dbReference type="PANTHER" id="PTHR43918">
    <property type="entry name" value="ACETYLCHOLINESTERASE"/>
    <property type="match status" value="1"/>
</dbReference>
<evidence type="ECO:0000259" key="5">
    <source>
        <dbReference type="Pfam" id="PF00135"/>
    </source>
</evidence>
<dbReference type="PROSITE" id="PS00122">
    <property type="entry name" value="CARBOXYLESTERASE_B_1"/>
    <property type="match status" value="1"/>
</dbReference>
<keyword evidence="7" id="KW-1185">Reference proteome</keyword>
<evidence type="ECO:0000256" key="3">
    <source>
        <dbReference type="ARBA" id="ARBA00023157"/>
    </source>
</evidence>
<reference evidence="6 7" key="1">
    <citation type="submission" date="2024-03" db="EMBL/GenBank/DDBJ databases">
        <title>Aquirufa genome sequencing.</title>
        <authorList>
            <person name="Pitt A."/>
            <person name="Hahn M.W."/>
        </authorList>
    </citation>
    <scope>NUCLEOTIDE SEQUENCE [LARGE SCALE GENOMIC DNA]</scope>
    <source>
        <strain evidence="6 7">OSTEICH-129V</strain>
    </source>
</reference>
<accession>A0ABW6DE45</accession>
<dbReference type="Proteomes" id="UP001598138">
    <property type="component" value="Unassembled WGS sequence"/>
</dbReference>
<gene>
    <name evidence="6" type="ORF">U0R10_11055</name>
</gene>
<keyword evidence="2 4" id="KW-0378">Hydrolase</keyword>
<evidence type="ECO:0000313" key="6">
    <source>
        <dbReference type="EMBL" id="MFD3395157.1"/>
    </source>
</evidence>
<keyword evidence="3" id="KW-1015">Disulfide bond</keyword>
<proteinExistence type="inferred from homology"/>
<dbReference type="InterPro" id="IPR000997">
    <property type="entry name" value="Cholinesterase"/>
</dbReference>
<keyword evidence="4" id="KW-0732">Signal</keyword>
<evidence type="ECO:0000256" key="1">
    <source>
        <dbReference type="ARBA" id="ARBA00005964"/>
    </source>
</evidence>
<comment type="caution">
    <text evidence="6">The sequence shown here is derived from an EMBL/GenBank/DDBJ whole genome shotgun (WGS) entry which is preliminary data.</text>
</comment>
<evidence type="ECO:0000256" key="2">
    <source>
        <dbReference type="ARBA" id="ARBA00022801"/>
    </source>
</evidence>
<dbReference type="PRINTS" id="PR00878">
    <property type="entry name" value="CHOLNESTRASE"/>
</dbReference>
<dbReference type="InterPro" id="IPR029058">
    <property type="entry name" value="AB_hydrolase_fold"/>
</dbReference>
<organism evidence="6 7">
    <name type="scientific">Aquirufa avitistagni</name>
    <dbReference type="NCBI Taxonomy" id="3104728"/>
    <lineage>
        <taxon>Bacteria</taxon>
        <taxon>Pseudomonadati</taxon>
        <taxon>Bacteroidota</taxon>
        <taxon>Cytophagia</taxon>
        <taxon>Cytophagales</taxon>
        <taxon>Flectobacillaceae</taxon>
        <taxon>Aquirufa</taxon>
    </lineage>
</organism>
<dbReference type="PROSITE" id="PS00941">
    <property type="entry name" value="CARBOXYLESTERASE_B_2"/>
    <property type="match status" value="1"/>
</dbReference>
<dbReference type="InterPro" id="IPR019819">
    <property type="entry name" value="Carboxylesterase_B_CS"/>
</dbReference>
<dbReference type="InterPro" id="IPR002018">
    <property type="entry name" value="CarbesteraseB"/>
</dbReference>
<protein>
    <recommendedName>
        <fullName evidence="4">Carboxylic ester hydrolase</fullName>
        <ecNumber evidence="4">3.1.1.-</ecNumber>
    </recommendedName>
</protein>
<dbReference type="EC" id="3.1.1.-" evidence="4"/>
<sequence length="543" mass="59986">MKKIWHLTCLLGIFAFAAHAQSDNKMAVQTQIESGKIEGYYSTQSGIQTYFGIPFAKPPVGDLRWKAPQAISAWTGVKETKQFSARPIQAIVFGDMNSRSQGLSEDCLYLNVWTPAKRNTQNLPVLVYFYGGGFFAGDASEPRYDGEAMSKQGIVVITVNYRLGVFGFFAHPELSKETSYKGSGNYGLMDQAFALQWVKRNVAAFGGDPKKITIAGESAGSVSVSAQMSSPLARDVIAGAIGESGAGINPTLYPVPLAQAEKEGVEFAVKANAKSLADLRKLTTRELFEIQSETRKNYNTAVIDGYFYPKSIPAIFNAKEQAQVPLLLGWNSAEMSGLAFMQGRPYTPENYLEKVKAAFPTEVDAIMALYPGKTEQEVEYSATALASDRFISYSTWKWFDLHRKNSSQAVYRYMFSKLRPPLVDNTRSSALAGGTVKADPNAPKPRPAIGAPHACEIEYCMGNLRLIKEYAWTQEDYQVSNTMFAYFANFIKSGNPNGKDLPNWPVAQAQDKNPAVMVLDVESKSVPAANDARYEFLDRYYKN</sequence>
<feature type="chain" id="PRO_5044973519" description="Carboxylic ester hydrolase" evidence="4">
    <location>
        <begin position="21"/>
        <end position="543"/>
    </location>
</feature>
<name>A0ABW6DE45_9BACT</name>
<dbReference type="Gene3D" id="3.40.50.1820">
    <property type="entry name" value="alpha/beta hydrolase"/>
    <property type="match status" value="1"/>
</dbReference>
<dbReference type="RefSeq" id="WP_377984031.1">
    <property type="nucleotide sequence ID" value="NZ_JBBKXZ010000004.1"/>
</dbReference>
<dbReference type="PANTHER" id="PTHR43918:SF4">
    <property type="entry name" value="CARBOXYLIC ESTER HYDROLASE"/>
    <property type="match status" value="1"/>
</dbReference>
<evidence type="ECO:0000256" key="4">
    <source>
        <dbReference type="RuleBase" id="RU361235"/>
    </source>
</evidence>
<dbReference type="InterPro" id="IPR019826">
    <property type="entry name" value="Carboxylesterase_B_AS"/>
</dbReference>
<comment type="similarity">
    <text evidence="1 4">Belongs to the type-B carboxylesterase/lipase family.</text>
</comment>
<feature type="domain" description="Carboxylesterase type B" evidence="5">
    <location>
        <begin position="30"/>
        <end position="526"/>
    </location>
</feature>
<evidence type="ECO:0000313" key="7">
    <source>
        <dbReference type="Proteomes" id="UP001598138"/>
    </source>
</evidence>
<dbReference type="Pfam" id="PF00135">
    <property type="entry name" value="COesterase"/>
    <property type="match status" value="1"/>
</dbReference>